<sequence length="116" mass="13378">MSTRRFPQSCPRMGSLLRPCRARSPSRLRLRATNHAGLHLRLWRRRTRNLDGDFQQVHPSGDVEDGGRWHHRDRLRWPHGCDYGVRLARPVSKASIRHGGRTVCRDGHRCDAAVSP</sequence>
<dbReference type="AlphaFoldDB" id="A0A2G8S5M0"/>
<keyword evidence="2" id="KW-1185">Reference proteome</keyword>
<evidence type="ECO:0000313" key="1">
    <source>
        <dbReference type="EMBL" id="PIL29034.1"/>
    </source>
</evidence>
<protein>
    <submittedName>
        <fullName evidence="1">Uncharacterized protein</fullName>
    </submittedName>
</protein>
<dbReference type="Proteomes" id="UP000230002">
    <property type="component" value="Unassembled WGS sequence"/>
</dbReference>
<comment type="caution">
    <text evidence="1">The sequence shown here is derived from an EMBL/GenBank/DDBJ whole genome shotgun (WGS) entry which is preliminary data.</text>
</comment>
<accession>A0A2G8S5M0</accession>
<reference evidence="1 2" key="1">
    <citation type="journal article" date="2015" name="Sci. Rep.">
        <title>Chromosome-level genome map provides insights into diverse defense mechanisms in the medicinal fungus Ganoderma sinense.</title>
        <authorList>
            <person name="Zhu Y."/>
            <person name="Xu J."/>
            <person name="Sun C."/>
            <person name="Zhou S."/>
            <person name="Xu H."/>
            <person name="Nelson D.R."/>
            <person name="Qian J."/>
            <person name="Song J."/>
            <person name="Luo H."/>
            <person name="Xiang L."/>
            <person name="Li Y."/>
            <person name="Xu Z."/>
            <person name="Ji A."/>
            <person name="Wang L."/>
            <person name="Lu S."/>
            <person name="Hayward A."/>
            <person name="Sun W."/>
            <person name="Li X."/>
            <person name="Schwartz D.C."/>
            <person name="Wang Y."/>
            <person name="Chen S."/>
        </authorList>
    </citation>
    <scope>NUCLEOTIDE SEQUENCE [LARGE SCALE GENOMIC DNA]</scope>
    <source>
        <strain evidence="1 2">ZZ0214-1</strain>
    </source>
</reference>
<gene>
    <name evidence="1" type="ORF">GSI_09082</name>
</gene>
<organism evidence="1 2">
    <name type="scientific">Ganoderma sinense ZZ0214-1</name>
    <dbReference type="NCBI Taxonomy" id="1077348"/>
    <lineage>
        <taxon>Eukaryota</taxon>
        <taxon>Fungi</taxon>
        <taxon>Dikarya</taxon>
        <taxon>Basidiomycota</taxon>
        <taxon>Agaricomycotina</taxon>
        <taxon>Agaricomycetes</taxon>
        <taxon>Polyporales</taxon>
        <taxon>Polyporaceae</taxon>
        <taxon>Ganoderma</taxon>
    </lineage>
</organism>
<proteinExistence type="predicted"/>
<name>A0A2G8S5M0_9APHY</name>
<dbReference type="EMBL" id="AYKW01000023">
    <property type="protein sequence ID" value="PIL29034.1"/>
    <property type="molecule type" value="Genomic_DNA"/>
</dbReference>
<evidence type="ECO:0000313" key="2">
    <source>
        <dbReference type="Proteomes" id="UP000230002"/>
    </source>
</evidence>